<name>L7P031_UROQU</name>
<accession>L7P031</accession>
<dbReference type="GeneID" id="14469200"/>
<keyword evidence="1" id="KW-0812">Transmembrane</keyword>
<keyword evidence="2" id="KW-0496">Mitochondrion</keyword>
<gene>
    <name evidence="2" type="primary">ATP8</name>
</gene>
<dbReference type="EMBL" id="JQ743678">
    <property type="protein sequence ID" value="AFI54776.1"/>
    <property type="molecule type" value="Genomic_DNA"/>
</dbReference>
<keyword evidence="1" id="KW-1133">Transmembrane helix</keyword>
<sequence>MPQMSPMWWEIMMLIFIFMMMIFSIGVFHNKFNNTKTNSYMLLKKNMNWMW</sequence>
<geneLocation type="mitochondrion" evidence="2"/>
<dbReference type="RefSeq" id="YP_007374667.1">
    <property type="nucleotide sequence ID" value="NC_020144.1"/>
</dbReference>
<evidence type="ECO:0000256" key="1">
    <source>
        <dbReference type="SAM" id="Phobius"/>
    </source>
</evidence>
<protein>
    <submittedName>
        <fullName evidence="2">ATP synthase F0 subunit 8</fullName>
    </submittedName>
</protein>
<dbReference type="CTD" id="4509"/>
<dbReference type="AlphaFoldDB" id="L7P031"/>
<evidence type="ECO:0000313" key="2">
    <source>
        <dbReference type="EMBL" id="AFI54776.1"/>
    </source>
</evidence>
<feature type="transmembrane region" description="Helical" evidence="1">
    <location>
        <begin position="6"/>
        <end position="28"/>
    </location>
</feature>
<keyword evidence="1" id="KW-0472">Membrane</keyword>
<organism evidence="2">
    <name type="scientific">Urochela quadrinotata</name>
    <name type="common">Four-spotted shield bug</name>
    <dbReference type="NCBI Taxonomy" id="1176167"/>
    <lineage>
        <taxon>Eukaryota</taxon>
        <taxon>Metazoa</taxon>
        <taxon>Ecdysozoa</taxon>
        <taxon>Arthropoda</taxon>
        <taxon>Hexapoda</taxon>
        <taxon>Insecta</taxon>
        <taxon>Pterygota</taxon>
        <taxon>Neoptera</taxon>
        <taxon>Paraneoptera</taxon>
        <taxon>Hemiptera</taxon>
        <taxon>Heteroptera</taxon>
        <taxon>Panheteroptera</taxon>
        <taxon>Pentatomomorpha</taxon>
        <taxon>Pentatomoidea</taxon>
        <taxon>Urostylididae</taxon>
        <taxon>Urochela</taxon>
    </lineage>
</organism>
<proteinExistence type="predicted"/>
<reference evidence="2" key="1">
    <citation type="journal article" date="2012" name="Kun Chong Fen Lei Xue Bao">
        <title>Sequence and organization of the mitochondrial genome of an urostylidid bug, Urochela quadrinotata Reuter (Hemiptera: Urostylididae).</title>
        <authorList>
            <person name="Dai Y."/>
            <person name="Li H."/>
            <person name="Jiang P."/>
            <person name="Song F."/>
            <person name="Ye Z."/>
            <person name="Yuan Z."/>
            <person name="Dai X."/>
            <person name="Chang J."/>
            <person name="Cai W."/>
        </authorList>
    </citation>
    <scope>NUCLEOTIDE SEQUENCE</scope>
</reference>